<evidence type="ECO:0000256" key="2">
    <source>
        <dbReference type="SAM" id="SignalP"/>
    </source>
</evidence>
<evidence type="ECO:0000256" key="1">
    <source>
        <dbReference type="SAM" id="MobiDB-lite"/>
    </source>
</evidence>
<accession>A0A1I6GJ55</accession>
<name>A0A1I6GJ55_9RHOB</name>
<dbReference type="AlphaFoldDB" id="A0A1I6GJ55"/>
<evidence type="ECO:0000313" key="4">
    <source>
        <dbReference type="Proteomes" id="UP000199658"/>
    </source>
</evidence>
<sequence>MRLLRLLSVSILALSMGLIGADAQNLRRDNGPAETPPASFKGAQYVDSRGCVYIRAGYSGNVSWVPRVTRGRKLVCGQKPSLGASTRTAKAAPKAAPQAAPKKVVRQATVAKVPTTGRIIKKTTRVIPAETQTQTRRVVRQAAPAPQTQTRRVVRQAAPAPQTQTRRVVRRVVPAPQPVQPTAQRKQVDPKRGTAQPRIIYRCGASEFSSQFINEGARCGPQTGNSRSVVREDISPQSRNQYLQEQRVGPKGANRKIAESKMPLPKGYKAAWDDGRLNPLRGVGTTSGKAQMGLVWSNTVPRYLIDPATGKRASAKQKRAFGIF</sequence>
<feature type="region of interest" description="Disordered" evidence="1">
    <location>
        <begin position="140"/>
        <end position="166"/>
    </location>
</feature>
<feature type="signal peptide" evidence="2">
    <location>
        <begin position="1"/>
        <end position="21"/>
    </location>
</feature>
<dbReference type="STRING" id="670154.SAMN04488002_1554"/>
<dbReference type="EMBL" id="FOYO01000001">
    <property type="protein sequence ID" value="SFR42169.1"/>
    <property type="molecule type" value="Genomic_DNA"/>
</dbReference>
<feature type="region of interest" description="Disordered" evidence="1">
    <location>
        <begin position="218"/>
        <end position="240"/>
    </location>
</feature>
<dbReference type="Proteomes" id="UP000199658">
    <property type="component" value="Unassembled WGS sequence"/>
</dbReference>
<keyword evidence="4" id="KW-1185">Reference proteome</keyword>
<reference evidence="4" key="1">
    <citation type="submission" date="2016-10" db="EMBL/GenBank/DDBJ databases">
        <authorList>
            <person name="Varghese N."/>
            <person name="Submissions S."/>
        </authorList>
    </citation>
    <scope>NUCLEOTIDE SEQUENCE [LARGE SCALE GENOMIC DNA]</scope>
    <source>
        <strain evidence="4">DSM 26921</strain>
    </source>
</reference>
<feature type="chain" id="PRO_5011774041" evidence="2">
    <location>
        <begin position="22"/>
        <end position="324"/>
    </location>
</feature>
<protein>
    <submittedName>
        <fullName evidence="3">Uncharacterized protein</fullName>
    </submittedName>
</protein>
<organism evidence="3 4">
    <name type="scientific">Litoreibacter janthinus</name>
    <dbReference type="NCBI Taxonomy" id="670154"/>
    <lineage>
        <taxon>Bacteria</taxon>
        <taxon>Pseudomonadati</taxon>
        <taxon>Pseudomonadota</taxon>
        <taxon>Alphaproteobacteria</taxon>
        <taxon>Rhodobacterales</taxon>
        <taxon>Roseobacteraceae</taxon>
        <taxon>Litoreibacter</taxon>
    </lineage>
</organism>
<proteinExistence type="predicted"/>
<dbReference type="RefSeq" id="WP_090214659.1">
    <property type="nucleotide sequence ID" value="NZ_FOYO01000001.1"/>
</dbReference>
<keyword evidence="2" id="KW-0732">Signal</keyword>
<evidence type="ECO:0000313" key="3">
    <source>
        <dbReference type="EMBL" id="SFR42169.1"/>
    </source>
</evidence>
<gene>
    <name evidence="3" type="ORF">SAMN04488002_1554</name>
</gene>